<dbReference type="Gene3D" id="1.10.340.70">
    <property type="match status" value="1"/>
</dbReference>
<keyword evidence="1" id="KW-0808">Transferase</keyword>
<dbReference type="SUPFAM" id="SSF53098">
    <property type="entry name" value="Ribonuclease H-like"/>
    <property type="match status" value="1"/>
</dbReference>
<dbReference type="STRING" id="60517.A0A0R3VXC8"/>
<dbReference type="PANTHER" id="PTHR37984">
    <property type="entry name" value="PROTEIN CBG26694"/>
    <property type="match status" value="1"/>
</dbReference>
<dbReference type="Pfam" id="PF17921">
    <property type="entry name" value="Integrase_H2C2"/>
    <property type="match status" value="1"/>
</dbReference>
<dbReference type="GO" id="GO:0016787">
    <property type="term" value="F:hydrolase activity"/>
    <property type="evidence" value="ECO:0007669"/>
    <property type="project" value="UniProtKB-KW"/>
</dbReference>
<dbReference type="GO" id="GO:0003676">
    <property type="term" value="F:nucleic acid binding"/>
    <property type="evidence" value="ECO:0007669"/>
    <property type="project" value="InterPro"/>
</dbReference>
<dbReference type="InterPro" id="IPR012337">
    <property type="entry name" value="RNaseH-like_sf"/>
</dbReference>
<accession>A0A0R3VXC8</accession>
<dbReference type="Proteomes" id="UP000282613">
    <property type="component" value="Unassembled WGS sequence"/>
</dbReference>
<keyword evidence="6" id="KW-0695">RNA-directed DNA polymerase</keyword>
<dbReference type="AlphaFoldDB" id="A0A0R3VXC8"/>
<feature type="domain" description="Reverse transcriptase RNase H-like" evidence="7">
    <location>
        <begin position="12"/>
        <end position="74"/>
    </location>
</feature>
<name>A0A0R3VXC8_TAEAS</name>
<dbReference type="OrthoDB" id="10062030at2759"/>
<dbReference type="PANTHER" id="PTHR37984:SF15">
    <property type="entry name" value="INTEGRASE CATALYTIC DOMAIN-CONTAINING PROTEIN"/>
    <property type="match status" value="1"/>
</dbReference>
<proteinExistence type="predicted"/>
<reference evidence="11" key="1">
    <citation type="submission" date="2017-02" db="UniProtKB">
        <authorList>
            <consortium name="WormBaseParasite"/>
        </authorList>
    </citation>
    <scope>IDENTIFICATION</scope>
</reference>
<reference evidence="9 10" key="2">
    <citation type="submission" date="2018-11" db="EMBL/GenBank/DDBJ databases">
        <authorList>
            <consortium name="Pathogen Informatics"/>
        </authorList>
    </citation>
    <scope>NUCLEOTIDE SEQUENCE [LARGE SCALE GENOMIC DNA]</scope>
</reference>
<dbReference type="InterPro" id="IPR043502">
    <property type="entry name" value="DNA/RNA_pol_sf"/>
</dbReference>
<evidence type="ECO:0000256" key="6">
    <source>
        <dbReference type="ARBA" id="ARBA00022918"/>
    </source>
</evidence>
<feature type="domain" description="Integrase zinc-binding" evidence="8">
    <location>
        <begin position="111"/>
        <end position="145"/>
    </location>
</feature>
<dbReference type="GO" id="GO:0004519">
    <property type="term" value="F:endonuclease activity"/>
    <property type="evidence" value="ECO:0007669"/>
    <property type="project" value="UniProtKB-KW"/>
</dbReference>
<evidence type="ECO:0000313" key="9">
    <source>
        <dbReference type="EMBL" id="VDK24267.1"/>
    </source>
</evidence>
<dbReference type="WBParaSite" id="TASK_0000207201-mRNA-1">
    <property type="protein sequence ID" value="TASK_0000207201-mRNA-1"/>
    <property type="gene ID" value="TASK_0000207201"/>
</dbReference>
<evidence type="ECO:0000256" key="1">
    <source>
        <dbReference type="ARBA" id="ARBA00022679"/>
    </source>
</evidence>
<evidence type="ECO:0000256" key="4">
    <source>
        <dbReference type="ARBA" id="ARBA00022759"/>
    </source>
</evidence>
<evidence type="ECO:0000256" key="3">
    <source>
        <dbReference type="ARBA" id="ARBA00022722"/>
    </source>
</evidence>
<dbReference type="InterPro" id="IPR050951">
    <property type="entry name" value="Retrovirus_Pol_polyprotein"/>
</dbReference>
<evidence type="ECO:0000256" key="5">
    <source>
        <dbReference type="ARBA" id="ARBA00022801"/>
    </source>
</evidence>
<keyword evidence="5" id="KW-0378">Hydrolase</keyword>
<evidence type="ECO:0000259" key="7">
    <source>
        <dbReference type="Pfam" id="PF17917"/>
    </source>
</evidence>
<keyword evidence="2" id="KW-0548">Nucleotidyltransferase</keyword>
<keyword evidence="3" id="KW-0540">Nuclease</keyword>
<evidence type="ECO:0000259" key="8">
    <source>
        <dbReference type="Pfam" id="PF17921"/>
    </source>
</evidence>
<protein>
    <submittedName>
        <fullName evidence="11">Integrase_H2C2 domain-containing protein</fullName>
    </submittedName>
</protein>
<evidence type="ECO:0000313" key="11">
    <source>
        <dbReference type="WBParaSite" id="TASK_0000207201-mRNA-1"/>
    </source>
</evidence>
<dbReference type="EMBL" id="UYRS01000953">
    <property type="protein sequence ID" value="VDK24267.1"/>
    <property type="molecule type" value="Genomic_DNA"/>
</dbReference>
<dbReference type="Gene3D" id="3.30.420.10">
    <property type="entry name" value="Ribonuclease H-like superfamily/Ribonuclease H"/>
    <property type="match status" value="1"/>
</dbReference>
<evidence type="ECO:0000313" key="10">
    <source>
        <dbReference type="Proteomes" id="UP000282613"/>
    </source>
</evidence>
<evidence type="ECO:0000256" key="2">
    <source>
        <dbReference type="ARBA" id="ARBA00022695"/>
    </source>
</evidence>
<gene>
    <name evidence="9" type="ORF">TASK_LOCUS2073</name>
</gene>
<dbReference type="InterPro" id="IPR041588">
    <property type="entry name" value="Integrase_H2C2"/>
</dbReference>
<dbReference type="InterPro" id="IPR036397">
    <property type="entry name" value="RNaseH_sf"/>
</dbReference>
<keyword evidence="4" id="KW-0255">Endonuclease</keyword>
<dbReference type="InterPro" id="IPR041373">
    <property type="entry name" value="RT_RNaseH"/>
</dbReference>
<organism evidence="11">
    <name type="scientific">Taenia asiatica</name>
    <name type="common">Asian tapeworm</name>
    <dbReference type="NCBI Taxonomy" id="60517"/>
    <lineage>
        <taxon>Eukaryota</taxon>
        <taxon>Metazoa</taxon>
        <taxon>Spiralia</taxon>
        <taxon>Lophotrochozoa</taxon>
        <taxon>Platyhelminthes</taxon>
        <taxon>Cestoda</taxon>
        <taxon>Eucestoda</taxon>
        <taxon>Cyclophyllidea</taxon>
        <taxon>Taeniidae</taxon>
        <taxon>Taenia</taxon>
    </lineage>
</organism>
<sequence length="215" mass="25098">MQIRDKIGFNKKAGQKNATERELFAIFTMLRNFKYYQIAKQFMVRTDHQALIRLRTMKEIDLSVACWYEELQQYDFTMQYRKGTTHSNKDALSRRHLPAEGDSSIAELHKKKMVKPSNKRYWWVSLTSDVIDFCQTCITCSSFKKPHSTPYALLQPMPTGFPGERMGIDIMGPLQLTKRENRYVLAMVDYFTEVAEAEPMKSPHAKTVASTFFNR</sequence>
<dbReference type="SUPFAM" id="SSF56672">
    <property type="entry name" value="DNA/RNA polymerases"/>
    <property type="match status" value="1"/>
</dbReference>
<dbReference type="GO" id="GO:0003964">
    <property type="term" value="F:RNA-directed DNA polymerase activity"/>
    <property type="evidence" value="ECO:0007669"/>
    <property type="project" value="UniProtKB-KW"/>
</dbReference>
<keyword evidence="10" id="KW-1185">Reference proteome</keyword>
<dbReference type="Pfam" id="PF17917">
    <property type="entry name" value="RT_RNaseH"/>
    <property type="match status" value="1"/>
</dbReference>